<organism evidence="11 12">
    <name type="scientific">Ephemeroptericola cinctiostellae</name>
    <dbReference type="NCBI Taxonomy" id="2268024"/>
    <lineage>
        <taxon>Bacteria</taxon>
        <taxon>Pseudomonadati</taxon>
        <taxon>Pseudomonadota</taxon>
        <taxon>Betaproteobacteria</taxon>
        <taxon>Burkholderiales</taxon>
        <taxon>Burkholderiaceae</taxon>
        <taxon>Ephemeroptericola</taxon>
    </lineage>
</organism>
<comment type="subcellular location">
    <subcellularLocation>
        <location evidence="2 10">Cytoplasm</location>
    </subcellularLocation>
</comment>
<dbReference type="GO" id="GO:0005524">
    <property type="term" value="F:ATP binding"/>
    <property type="evidence" value="ECO:0007669"/>
    <property type="project" value="UniProtKB-KW"/>
</dbReference>
<protein>
    <recommendedName>
        <fullName evidence="10">Phosphoribosyl-ATP pyrophosphatase</fullName>
        <shortName evidence="10">PRA-PH</shortName>
        <ecNumber evidence="10">3.6.1.31</ecNumber>
    </recommendedName>
</protein>
<gene>
    <name evidence="10 11" type="primary">hisE</name>
    <name evidence="11" type="ORF">DTO96_100647</name>
</gene>
<evidence type="ECO:0000256" key="4">
    <source>
        <dbReference type="ARBA" id="ARBA00022490"/>
    </source>
</evidence>
<evidence type="ECO:0000256" key="8">
    <source>
        <dbReference type="ARBA" id="ARBA00022840"/>
    </source>
</evidence>
<evidence type="ECO:0000256" key="1">
    <source>
        <dbReference type="ARBA" id="ARBA00001460"/>
    </source>
</evidence>
<dbReference type="Proteomes" id="UP000252182">
    <property type="component" value="Chromosome"/>
</dbReference>
<dbReference type="EC" id="3.6.1.31" evidence="10"/>
<reference evidence="12" key="1">
    <citation type="submission" date="2018-07" db="EMBL/GenBank/DDBJ databases">
        <authorList>
            <person name="Kim H."/>
        </authorList>
    </citation>
    <scope>NUCLEOTIDE SEQUENCE [LARGE SCALE GENOMIC DNA]</scope>
    <source>
        <strain evidence="12">F02</strain>
    </source>
</reference>
<dbReference type="KEGG" id="hyf:DTO96_100647"/>
<comment type="similarity">
    <text evidence="10">Belongs to the PRA-PH family.</text>
</comment>
<dbReference type="PANTHER" id="PTHR42945">
    <property type="entry name" value="HISTIDINE BIOSYNTHESIS BIFUNCTIONAL PROTEIN"/>
    <property type="match status" value="1"/>
</dbReference>
<dbReference type="NCBIfam" id="TIGR03188">
    <property type="entry name" value="histidine_hisI"/>
    <property type="match status" value="1"/>
</dbReference>
<comment type="pathway">
    <text evidence="3 10">Amino-acid biosynthesis; L-histidine biosynthesis; L-histidine from 5-phospho-alpha-D-ribose 1-diphosphate: step 2/9.</text>
</comment>
<dbReference type="Pfam" id="PF01503">
    <property type="entry name" value="PRA-PH"/>
    <property type="match status" value="1"/>
</dbReference>
<evidence type="ECO:0000256" key="6">
    <source>
        <dbReference type="ARBA" id="ARBA00022741"/>
    </source>
</evidence>
<keyword evidence="12" id="KW-1185">Reference proteome</keyword>
<dbReference type="UniPathway" id="UPA00031">
    <property type="reaction ID" value="UER00007"/>
</dbReference>
<dbReference type="GO" id="GO:0004636">
    <property type="term" value="F:phosphoribosyl-ATP diphosphatase activity"/>
    <property type="evidence" value="ECO:0007669"/>
    <property type="project" value="UniProtKB-UniRule"/>
</dbReference>
<dbReference type="Gene3D" id="1.10.287.1080">
    <property type="entry name" value="MazG-like"/>
    <property type="match status" value="1"/>
</dbReference>
<evidence type="ECO:0000256" key="10">
    <source>
        <dbReference type="HAMAP-Rule" id="MF_01020"/>
    </source>
</evidence>
<dbReference type="SUPFAM" id="SSF101386">
    <property type="entry name" value="all-alpha NTP pyrophosphatases"/>
    <property type="match status" value="1"/>
</dbReference>
<evidence type="ECO:0000313" key="11">
    <source>
        <dbReference type="EMBL" id="AXF84931.1"/>
    </source>
</evidence>
<proteinExistence type="inferred from homology"/>
<evidence type="ECO:0000256" key="5">
    <source>
        <dbReference type="ARBA" id="ARBA00022605"/>
    </source>
</evidence>
<dbReference type="OrthoDB" id="9814738at2"/>
<keyword evidence="5 10" id="KW-0028">Amino-acid biosynthesis</keyword>
<name>A0A345D993_9BURK</name>
<keyword evidence="7 10" id="KW-0378">Hydrolase</keyword>
<keyword evidence="4 10" id="KW-0963">Cytoplasm</keyword>
<keyword evidence="6 10" id="KW-0547">Nucleotide-binding</keyword>
<dbReference type="HAMAP" id="MF_01020">
    <property type="entry name" value="HisE"/>
    <property type="match status" value="1"/>
</dbReference>
<evidence type="ECO:0000256" key="3">
    <source>
        <dbReference type="ARBA" id="ARBA00005204"/>
    </source>
</evidence>
<dbReference type="InterPro" id="IPR021130">
    <property type="entry name" value="PRib-ATP_PPHydrolase-like"/>
</dbReference>
<dbReference type="InterPro" id="IPR008179">
    <property type="entry name" value="HisE"/>
</dbReference>
<dbReference type="EMBL" id="CP031124">
    <property type="protein sequence ID" value="AXF84931.1"/>
    <property type="molecule type" value="Genomic_DNA"/>
</dbReference>
<dbReference type="AlphaFoldDB" id="A0A345D993"/>
<sequence>MQHRVDSVLSELARIIESRKGGNTEASYVARLFNKGEDTILKKVGEECTEVIIAAKGGHPYQIIYETADLLFHTMIMLSHYNLSLDDVVRELARREGMSGLEEKASRNEAPLEP</sequence>
<dbReference type="GO" id="GO:0005737">
    <property type="term" value="C:cytoplasm"/>
    <property type="evidence" value="ECO:0007669"/>
    <property type="project" value="UniProtKB-SubCell"/>
</dbReference>
<dbReference type="NCBIfam" id="NF001611">
    <property type="entry name" value="PRK00400.1-3"/>
    <property type="match status" value="1"/>
</dbReference>
<dbReference type="GO" id="GO:0000105">
    <property type="term" value="P:L-histidine biosynthetic process"/>
    <property type="evidence" value="ECO:0007669"/>
    <property type="project" value="UniProtKB-UniRule"/>
</dbReference>
<comment type="catalytic activity">
    <reaction evidence="1 10">
        <text>1-(5-phospho-beta-D-ribosyl)-ATP + H2O = 1-(5-phospho-beta-D-ribosyl)-5'-AMP + diphosphate + H(+)</text>
        <dbReference type="Rhea" id="RHEA:22828"/>
        <dbReference type="ChEBI" id="CHEBI:15377"/>
        <dbReference type="ChEBI" id="CHEBI:15378"/>
        <dbReference type="ChEBI" id="CHEBI:33019"/>
        <dbReference type="ChEBI" id="CHEBI:59457"/>
        <dbReference type="ChEBI" id="CHEBI:73183"/>
        <dbReference type="EC" id="3.6.1.31"/>
    </reaction>
</comment>
<evidence type="ECO:0000256" key="7">
    <source>
        <dbReference type="ARBA" id="ARBA00022801"/>
    </source>
</evidence>
<evidence type="ECO:0000256" key="9">
    <source>
        <dbReference type="ARBA" id="ARBA00023102"/>
    </source>
</evidence>
<evidence type="ECO:0000256" key="2">
    <source>
        <dbReference type="ARBA" id="ARBA00004496"/>
    </source>
</evidence>
<accession>A0A345D993</accession>
<dbReference type="RefSeq" id="WP_114562182.1">
    <property type="nucleotide sequence ID" value="NZ_CP031124.1"/>
</dbReference>
<evidence type="ECO:0000313" key="12">
    <source>
        <dbReference type="Proteomes" id="UP000252182"/>
    </source>
</evidence>
<dbReference type="CDD" id="cd11534">
    <property type="entry name" value="NTP-PPase_HisIE_like"/>
    <property type="match status" value="1"/>
</dbReference>
<dbReference type="PANTHER" id="PTHR42945:SF9">
    <property type="entry name" value="HISTIDINE BIOSYNTHESIS BIFUNCTIONAL PROTEIN HISIE"/>
    <property type="match status" value="1"/>
</dbReference>
<keyword evidence="8 10" id="KW-0067">ATP-binding</keyword>
<keyword evidence="9 10" id="KW-0368">Histidine biosynthesis</keyword>